<evidence type="ECO:0000313" key="3">
    <source>
        <dbReference type="Proteomes" id="UP000319148"/>
    </source>
</evidence>
<feature type="transmembrane region" description="Helical" evidence="1">
    <location>
        <begin position="6"/>
        <end position="24"/>
    </location>
</feature>
<evidence type="ECO:0000313" key="2">
    <source>
        <dbReference type="EMBL" id="TPD59186.1"/>
    </source>
</evidence>
<comment type="caution">
    <text evidence="2">The sequence shown here is derived from an EMBL/GenBank/DDBJ whole genome shotgun (WGS) entry which is preliminary data.</text>
</comment>
<gene>
    <name evidence="2" type="ORF">FIV46_13235</name>
</gene>
<sequence length="89" mass="10074">MNVFEMIVLIVLVSTLGSAIMYWIKSKHDKGIDFDELSSELGLSDSYCSKQQMKACLARIDQLEERIRVLERIATDKGTNLAHEIDNLA</sequence>
<proteinExistence type="predicted"/>
<evidence type="ECO:0000256" key="1">
    <source>
        <dbReference type="SAM" id="Phobius"/>
    </source>
</evidence>
<dbReference type="RefSeq" id="WP_139941405.1">
    <property type="nucleotide sequence ID" value="NZ_JBHSYP010000002.1"/>
</dbReference>
<dbReference type="Proteomes" id="UP000319148">
    <property type="component" value="Unassembled WGS sequence"/>
</dbReference>
<accession>A0A501PH49</accession>
<protein>
    <submittedName>
        <fullName evidence="2">Uncharacterized protein</fullName>
    </submittedName>
</protein>
<reference evidence="3" key="1">
    <citation type="submission" date="2019-06" db="EMBL/GenBank/DDBJ databases">
        <title>The complete genome of Emcibacter congregatus ZYLT.</title>
        <authorList>
            <person name="Zhao Z."/>
        </authorList>
    </citation>
    <scope>NUCLEOTIDE SEQUENCE [LARGE SCALE GENOMIC DNA]</scope>
    <source>
        <strain evidence="3">MCCC 1A06723</strain>
    </source>
</reference>
<dbReference type="EMBL" id="VFIY01000015">
    <property type="protein sequence ID" value="TPD59186.1"/>
    <property type="molecule type" value="Genomic_DNA"/>
</dbReference>
<keyword evidence="3" id="KW-1185">Reference proteome</keyword>
<organism evidence="2 3">
    <name type="scientific">Emcibacter nanhaiensis</name>
    <dbReference type="NCBI Taxonomy" id="1505037"/>
    <lineage>
        <taxon>Bacteria</taxon>
        <taxon>Pseudomonadati</taxon>
        <taxon>Pseudomonadota</taxon>
        <taxon>Alphaproteobacteria</taxon>
        <taxon>Emcibacterales</taxon>
        <taxon>Emcibacteraceae</taxon>
        <taxon>Emcibacter</taxon>
    </lineage>
</organism>
<keyword evidence="1" id="KW-0812">Transmembrane</keyword>
<keyword evidence="1" id="KW-1133">Transmembrane helix</keyword>
<name>A0A501PH49_9PROT</name>
<dbReference type="AlphaFoldDB" id="A0A501PH49"/>
<dbReference type="OrthoDB" id="7579171at2"/>
<keyword evidence="1" id="KW-0472">Membrane</keyword>